<dbReference type="PANTHER" id="PTHR16489">
    <property type="entry name" value="GH11727P"/>
    <property type="match status" value="1"/>
</dbReference>
<reference evidence="5" key="2">
    <citation type="submission" date="2020-02" db="EMBL/GenBank/DDBJ databases">
        <title>Esox lucius (northern pike) genome, fEsoLuc1, primary haplotype.</title>
        <authorList>
            <person name="Myers G."/>
            <person name="Karagic N."/>
            <person name="Meyer A."/>
            <person name="Pippel M."/>
            <person name="Reichard M."/>
            <person name="Winkler S."/>
            <person name="Tracey A."/>
            <person name="Sims Y."/>
            <person name="Howe K."/>
            <person name="Rhie A."/>
            <person name="Formenti G."/>
            <person name="Durbin R."/>
            <person name="Fedrigo O."/>
            <person name="Jarvis E.D."/>
        </authorList>
    </citation>
    <scope>NUCLEOTIDE SEQUENCE [LARGE SCALE GENOMIC DNA]</scope>
</reference>
<reference evidence="6" key="1">
    <citation type="journal article" date="2014" name="PLoS ONE">
        <title>The genome and linkage map of the northern pike (Esox lucius): conserved synteny revealed between the salmonid sister group and the Neoteleostei.</title>
        <authorList>
            <person name="Rondeau E.B."/>
            <person name="Minkley D.R."/>
            <person name="Leong J.S."/>
            <person name="Messmer A.M."/>
            <person name="Jantzen J.R."/>
            <person name="von Schalburg K.R."/>
            <person name="Lemon C."/>
            <person name="Bird N.H."/>
            <person name="Koop B.F."/>
        </authorList>
    </citation>
    <scope>NUCLEOTIDE SEQUENCE</scope>
</reference>
<reference evidence="5" key="4">
    <citation type="submission" date="2025-09" db="UniProtKB">
        <authorList>
            <consortium name="Ensembl"/>
        </authorList>
    </citation>
    <scope>IDENTIFICATION</scope>
</reference>
<name>A0A3P8ZEH3_ESOLU</name>
<feature type="domain" description="Protein phosphatase 1 regulatory subunit 15A/B C-terminal" evidence="4">
    <location>
        <begin position="240"/>
        <end position="354"/>
    </location>
</feature>
<dbReference type="GO" id="GO:0005783">
    <property type="term" value="C:endoplasmic reticulum"/>
    <property type="evidence" value="ECO:0007669"/>
    <property type="project" value="TreeGrafter"/>
</dbReference>
<reference evidence="5" key="3">
    <citation type="submission" date="2025-08" db="UniProtKB">
        <authorList>
            <consortium name="Ensembl"/>
        </authorList>
    </citation>
    <scope>IDENTIFICATION</scope>
</reference>
<dbReference type="GO" id="GO:0019888">
    <property type="term" value="F:protein phosphatase regulator activity"/>
    <property type="evidence" value="ECO:0007669"/>
    <property type="project" value="TreeGrafter"/>
</dbReference>
<dbReference type="GO" id="GO:0034976">
    <property type="term" value="P:response to endoplasmic reticulum stress"/>
    <property type="evidence" value="ECO:0007669"/>
    <property type="project" value="TreeGrafter"/>
</dbReference>
<dbReference type="AlphaFoldDB" id="A0A3P8ZEH3"/>
<evidence type="ECO:0000313" key="6">
    <source>
        <dbReference type="Proteomes" id="UP000265140"/>
    </source>
</evidence>
<feature type="compositionally biased region" description="Polar residues" evidence="2">
    <location>
        <begin position="323"/>
        <end position="333"/>
    </location>
</feature>
<evidence type="ECO:0008006" key="7">
    <source>
        <dbReference type="Google" id="ProtNLM"/>
    </source>
</evidence>
<keyword evidence="6" id="KW-1185">Reference proteome</keyword>
<organism evidence="5 6">
    <name type="scientific">Esox lucius</name>
    <name type="common">Northern pike</name>
    <dbReference type="NCBI Taxonomy" id="8010"/>
    <lineage>
        <taxon>Eukaryota</taxon>
        <taxon>Metazoa</taxon>
        <taxon>Chordata</taxon>
        <taxon>Craniata</taxon>
        <taxon>Vertebrata</taxon>
        <taxon>Euteleostomi</taxon>
        <taxon>Actinopterygii</taxon>
        <taxon>Neopterygii</taxon>
        <taxon>Teleostei</taxon>
        <taxon>Protacanthopterygii</taxon>
        <taxon>Esociformes</taxon>
        <taxon>Esocidae</taxon>
        <taxon>Esox</taxon>
    </lineage>
</organism>
<dbReference type="Bgee" id="ENSELUG00000003377">
    <property type="expression patterns" value="Expressed in mesonephros and 15 other cell types or tissues"/>
</dbReference>
<dbReference type="PANTHER" id="PTHR16489:SF11">
    <property type="entry name" value="PROTEIN PHOSPHATASE 1 REGULATORY SUBUNIT 15B"/>
    <property type="match status" value="1"/>
</dbReference>
<feature type="domain" description="Protein phosphatase 1 regulatory subunit 15B N-terminal" evidence="3">
    <location>
        <begin position="65"/>
        <end position="157"/>
    </location>
</feature>
<feature type="compositionally biased region" description="Low complexity" evidence="2">
    <location>
        <begin position="397"/>
        <end position="408"/>
    </location>
</feature>
<evidence type="ECO:0000256" key="1">
    <source>
        <dbReference type="ARBA" id="ARBA00010161"/>
    </source>
</evidence>
<feature type="compositionally biased region" description="Acidic residues" evidence="2">
    <location>
        <begin position="143"/>
        <end position="169"/>
    </location>
</feature>
<feature type="compositionally biased region" description="Polar residues" evidence="2">
    <location>
        <begin position="107"/>
        <end position="128"/>
    </location>
</feature>
<dbReference type="InParanoid" id="A0A3P8ZEH3"/>
<proteinExistence type="inferred from homology"/>
<dbReference type="OMA" id="CGNKSIA"/>
<evidence type="ECO:0000256" key="2">
    <source>
        <dbReference type="SAM" id="MobiDB-lite"/>
    </source>
</evidence>
<feature type="compositionally biased region" description="Acidic residues" evidence="2">
    <location>
        <begin position="300"/>
        <end position="318"/>
    </location>
</feature>
<dbReference type="InterPro" id="IPR019523">
    <property type="entry name" value="Prot_Pase1_reg-su15A/B_C"/>
</dbReference>
<dbReference type="OrthoDB" id="5976067at2759"/>
<dbReference type="Proteomes" id="UP000265140">
    <property type="component" value="Chromosome 17"/>
</dbReference>
<feature type="compositionally biased region" description="Polar residues" evidence="2">
    <location>
        <begin position="259"/>
        <end position="287"/>
    </location>
</feature>
<evidence type="ECO:0000259" key="4">
    <source>
        <dbReference type="Pfam" id="PF10488"/>
    </source>
</evidence>
<feature type="compositionally biased region" description="Acidic residues" evidence="2">
    <location>
        <begin position="204"/>
        <end position="214"/>
    </location>
</feature>
<comment type="similarity">
    <text evidence="1">Belongs to the PPP1R15 family.</text>
</comment>
<evidence type="ECO:0000313" key="5">
    <source>
        <dbReference type="Ensembl" id="ENSELUP00000027229.2"/>
    </source>
</evidence>
<protein>
    <recommendedName>
        <fullName evidence="7">Protein phosphatase 1 regulatory subunit 15A/B C-terminal domain-containing protein</fullName>
    </recommendedName>
</protein>
<feature type="compositionally biased region" description="Acidic residues" evidence="2">
    <location>
        <begin position="222"/>
        <end position="242"/>
    </location>
</feature>
<dbReference type="Ensembl" id="ENSELUT00000016473.3">
    <property type="protein sequence ID" value="ENSELUP00000027229.2"/>
    <property type="gene ID" value="ENSELUG00000003377.3"/>
</dbReference>
<dbReference type="GO" id="GO:0051246">
    <property type="term" value="P:regulation of protein metabolic process"/>
    <property type="evidence" value="ECO:0007669"/>
    <property type="project" value="UniProtKB-ARBA"/>
</dbReference>
<dbReference type="Pfam" id="PF10488">
    <property type="entry name" value="PP1c_bdg"/>
    <property type="match status" value="1"/>
</dbReference>
<dbReference type="InterPro" id="IPR051254">
    <property type="entry name" value="PPP1R15"/>
</dbReference>
<dbReference type="Pfam" id="PF10472">
    <property type="entry name" value="CReP_N"/>
    <property type="match status" value="1"/>
</dbReference>
<dbReference type="InterPro" id="IPR019512">
    <property type="entry name" value="Prot_Pase1_reg-su15B_N"/>
</dbReference>
<accession>A0A3P8ZEH3</accession>
<dbReference type="GO" id="GO:0000164">
    <property type="term" value="C:protein phosphatase type 1 complex"/>
    <property type="evidence" value="ECO:0007669"/>
    <property type="project" value="TreeGrafter"/>
</dbReference>
<feature type="region of interest" description="Disordered" evidence="2">
    <location>
        <begin position="105"/>
        <end position="408"/>
    </location>
</feature>
<evidence type="ECO:0000259" key="3">
    <source>
        <dbReference type="Pfam" id="PF10472"/>
    </source>
</evidence>
<sequence>MDGESAGPNCYKEELMDNGCLQTATRPVSLPSPDGLHLDHWETGRIPDNLVIIGAVTACSEVAVLTPDQDNGYSSLEEEHSAIRMYMWSPPSEELQGISKIREETNTPDAPTQTSSVESGPETITSEQGKGGETPATGGMEGEQGEEVGKEEEEVEDSDITDSEDEEEAGAATLAPPSPLCSNKAIAYIMGSPCSDDSQSDYSLSDEEDDDGFDSEGSSEFSDTESDEEDPEDGSDSEQADSETERLWNSLCQSKDPYNPQNFTAPISTTSLTFPSSSAATLVNSPHVSPREQPLSSCSPEEEFSSEDESGSSDVDEAESLRLWNSFSASSDPYSPFNFQAPLRTREQVGTGSRKRSSKPSPPSPRHGLGPSHSPPQYRAEEAEERLDSGFSETFYSPESHPTPETTTVGCHRVKKVSMVFSSVHLFLSMLF</sequence>
<dbReference type="GeneTree" id="ENSGT01120000272587"/>